<dbReference type="RefSeq" id="WP_013346816.1">
    <property type="nucleotide sequence ID" value="NC_014541.1"/>
</dbReference>
<keyword evidence="7" id="KW-1185">Reference proteome</keyword>
<organism evidence="6 7">
    <name type="scientific">Ferrimonas balearica (strain DSM 9799 / CCM 4581 / KCTC 23876 / PAT)</name>
    <dbReference type="NCBI Taxonomy" id="550540"/>
    <lineage>
        <taxon>Bacteria</taxon>
        <taxon>Pseudomonadati</taxon>
        <taxon>Pseudomonadota</taxon>
        <taxon>Gammaproteobacteria</taxon>
        <taxon>Alteromonadales</taxon>
        <taxon>Ferrimonadaceae</taxon>
        <taxon>Ferrimonas</taxon>
    </lineage>
</organism>
<dbReference type="EMBL" id="CP002209">
    <property type="protein sequence ID" value="ADN77510.1"/>
    <property type="molecule type" value="Genomic_DNA"/>
</dbReference>
<feature type="region of interest" description="Disordered" evidence="3">
    <location>
        <begin position="21"/>
        <end position="40"/>
    </location>
</feature>
<dbReference type="InterPro" id="IPR000184">
    <property type="entry name" value="Bac_surfAg_D15"/>
</dbReference>
<keyword evidence="2" id="KW-0472">Membrane</keyword>
<dbReference type="GO" id="GO:0019867">
    <property type="term" value="C:outer membrane"/>
    <property type="evidence" value="ECO:0007669"/>
    <property type="project" value="InterPro"/>
</dbReference>
<evidence type="ECO:0000256" key="2">
    <source>
        <dbReference type="ARBA" id="ARBA00023136"/>
    </source>
</evidence>
<dbReference type="OrthoDB" id="6189026at2"/>
<name>E1SWP8_FERBD</name>
<protein>
    <recommendedName>
        <fullName evidence="5">Bacterial surface antigen (D15) domain-containing protein</fullName>
    </recommendedName>
</protein>
<evidence type="ECO:0000256" key="3">
    <source>
        <dbReference type="SAM" id="MobiDB-lite"/>
    </source>
</evidence>
<dbReference type="Gene3D" id="2.40.160.50">
    <property type="entry name" value="membrane protein fhac: a member of the omp85/tpsb transporter family"/>
    <property type="match status" value="1"/>
</dbReference>
<evidence type="ECO:0000256" key="1">
    <source>
        <dbReference type="ARBA" id="ARBA00004370"/>
    </source>
</evidence>
<dbReference type="HOGENOM" id="CLU_705850_0_0_6"/>
<reference evidence="6 7" key="1">
    <citation type="journal article" date="2010" name="Stand. Genomic Sci.">
        <title>Complete genome sequence of Ferrimonas balearica type strain (PAT).</title>
        <authorList>
            <person name="Nolan M."/>
            <person name="Sikorski J."/>
            <person name="Davenport K."/>
            <person name="Lucas S."/>
            <person name="Glavina Del Rio T."/>
            <person name="Tice H."/>
            <person name="Cheng J."/>
            <person name="Goodwin L."/>
            <person name="Pitluck S."/>
            <person name="Liolios K."/>
            <person name="Ivanova N."/>
            <person name="Mavromatis K."/>
            <person name="Ovchinnikova G."/>
            <person name="Pati A."/>
            <person name="Chen A."/>
            <person name="Palaniappan K."/>
            <person name="Land M."/>
            <person name="Hauser L."/>
            <person name="Chang Y."/>
            <person name="Jeffries C."/>
            <person name="Tapia R."/>
            <person name="Brettin T."/>
            <person name="Detter J."/>
            <person name="Han C."/>
            <person name="Yasawong M."/>
            <person name="Rohde M."/>
            <person name="Tindall B."/>
            <person name="Goker M."/>
            <person name="Woyke T."/>
            <person name="Bristow J."/>
            <person name="Eisen J."/>
            <person name="Markowitz V."/>
            <person name="Hugenholtz P."/>
            <person name="Kyrpides N."/>
            <person name="Klenk H."/>
            <person name="Lapidus A."/>
        </authorList>
    </citation>
    <scope>NUCLEOTIDE SEQUENCE [LARGE SCALE GENOMIC DNA]</scope>
    <source>
        <strain evidence="7">DSM 9799 / CCM 4581 / KCTC 23876 / PAT</strain>
    </source>
</reference>
<evidence type="ECO:0000313" key="7">
    <source>
        <dbReference type="Proteomes" id="UP000006683"/>
    </source>
</evidence>
<evidence type="ECO:0000259" key="5">
    <source>
        <dbReference type="Pfam" id="PF01103"/>
    </source>
</evidence>
<dbReference type="eggNOG" id="COG4775">
    <property type="taxonomic scope" value="Bacteria"/>
</dbReference>
<feature type="signal peptide" evidence="4">
    <location>
        <begin position="1"/>
        <end position="21"/>
    </location>
</feature>
<keyword evidence="4" id="KW-0732">Signal</keyword>
<accession>E1SWP8</accession>
<gene>
    <name evidence="6" type="ordered locus">Fbal_3311</name>
</gene>
<dbReference type="GeneID" id="67183524"/>
<proteinExistence type="predicted"/>
<evidence type="ECO:0000313" key="6">
    <source>
        <dbReference type="EMBL" id="ADN77510.1"/>
    </source>
</evidence>
<feature type="chain" id="PRO_5003151875" description="Bacterial surface antigen (D15) domain-containing protein" evidence="4">
    <location>
        <begin position="22"/>
        <end position="422"/>
    </location>
</feature>
<dbReference type="STRING" id="550540.Fbal_3311"/>
<evidence type="ECO:0000256" key="4">
    <source>
        <dbReference type="SAM" id="SignalP"/>
    </source>
</evidence>
<dbReference type="Proteomes" id="UP000006683">
    <property type="component" value="Chromosome"/>
</dbReference>
<comment type="subcellular location">
    <subcellularLocation>
        <location evidence="1">Membrane</location>
    </subcellularLocation>
</comment>
<dbReference type="AlphaFoldDB" id="E1SWP8"/>
<sequence>MSRLFLLSLAMVSGLSFPAMADESESQPNDKPAETVAQPQSRSAAVPFVFTSSSMGFSVGAAASLQGVLQERSQLVAVGTYSENDSYVAFLGAYNLHFGDSGRWFVDLQAFDARLRESDVYIDGNPAFDSPAGAHGSDVNNFVLGEESQRDLYATLRYVLPWGAGKHSPQRRSRVVAGIPVAPEDGEQVGAYTSVEFEPFYRERKVEGFDGFYQKDKTQGVSLKLDHDARDFIPSPSRGHRLELQLHRDFGSGERSSYTKWEAQYSQYLNFGANRWSKQQVLALTAYTSDVPTWDSGAEGHRPPWFAESTLGGWNRLRGYQGARFHDRSAVFYGAEYRTIPRWQPQGAIPFIDRYYFPWWQFAVYGELGRVNDSYDLGELHKDMDWTVGFGVRMWVENVVARVDWGFSEEESQLRVVVNQPF</sequence>
<feature type="domain" description="Bacterial surface antigen (D15)" evidence="5">
    <location>
        <begin position="213"/>
        <end position="339"/>
    </location>
</feature>
<dbReference type="Pfam" id="PF01103">
    <property type="entry name" value="Omp85"/>
    <property type="match status" value="1"/>
</dbReference>
<dbReference type="KEGG" id="fbl:Fbal_3311"/>